<dbReference type="Gene3D" id="3.40.640.10">
    <property type="entry name" value="Type I PLP-dependent aspartate aminotransferase-like (Major domain)"/>
    <property type="match status" value="1"/>
</dbReference>
<evidence type="ECO:0000313" key="8">
    <source>
        <dbReference type="Proteomes" id="UP000066480"/>
    </source>
</evidence>
<dbReference type="CDD" id="cd00609">
    <property type="entry name" value="AAT_like"/>
    <property type="match status" value="1"/>
</dbReference>
<accession>A0A0K1JKD8</accession>
<keyword evidence="2" id="KW-0663">Pyridoxal phosphate</keyword>
<dbReference type="GO" id="GO:0003677">
    <property type="term" value="F:DNA binding"/>
    <property type="evidence" value="ECO:0007669"/>
    <property type="project" value="UniProtKB-KW"/>
</dbReference>
<dbReference type="GO" id="GO:0030170">
    <property type="term" value="F:pyridoxal phosphate binding"/>
    <property type="evidence" value="ECO:0007669"/>
    <property type="project" value="InterPro"/>
</dbReference>
<evidence type="ECO:0000313" key="7">
    <source>
        <dbReference type="EMBL" id="AKU17053.1"/>
    </source>
</evidence>
<evidence type="ECO:0000259" key="6">
    <source>
        <dbReference type="PROSITE" id="PS50949"/>
    </source>
</evidence>
<dbReference type="AlphaFoldDB" id="A0A0K1JKD8"/>
<dbReference type="Gene3D" id="1.10.10.10">
    <property type="entry name" value="Winged helix-like DNA-binding domain superfamily/Winged helix DNA-binding domain"/>
    <property type="match status" value="1"/>
</dbReference>
<proteinExistence type="inferred from homology"/>
<evidence type="ECO:0000256" key="1">
    <source>
        <dbReference type="ARBA" id="ARBA00005384"/>
    </source>
</evidence>
<dbReference type="PROSITE" id="PS50949">
    <property type="entry name" value="HTH_GNTR"/>
    <property type="match status" value="1"/>
</dbReference>
<gene>
    <name evidence="7" type="ORF">VV02_16250</name>
</gene>
<dbReference type="InterPro" id="IPR015424">
    <property type="entry name" value="PyrdxlP-dep_Trfase"/>
</dbReference>
<keyword evidence="4" id="KW-0238">DNA-binding</keyword>
<keyword evidence="8" id="KW-1185">Reference proteome</keyword>
<sequence>MVSPRVSAPRLVSMLGTATPGTASYAWLTDAIRLLITDGRLLHETRLPSERDLVGALGLSRTTVSRAYAELRDRGYVTAQHGSGTRVQVPGGPVPGGAEPMLLDDVTEPGEDVIDLRSAAPSGRPGLAAAYEAAVPRLGAYTSGMGYFPLGVPELREAVADRFAARGVPTSPGQIIITTGSLAALAAVERAVLRRGDRVVLESPTYPGGLASLQHTGARLVPVPAVSGSTDVEAIADRVGVLSPRAMLLLPDFHNPTGTLMPDAVRARVAHIWKSRGVVGIVDETVTEIWLEDRPDVRPMAAHAPTAVTVGGVSKSHWGGLRIGWIRAPHDLVGAIGRARATLDLGAPVLEQLVVADLLRQRPTLDDETRLALRARRDQVIHDVRAALPGWEVTPPSGGLSLWWRLPLARSSALAAGAERSGVLLAPGSAFAVEGHGLEQWIRTPFALDASALERAVPLIAQVWEQVGGR</sequence>
<dbReference type="PATRIC" id="fig|571913.6.peg.3296"/>
<dbReference type="Pfam" id="PF00155">
    <property type="entry name" value="Aminotran_1_2"/>
    <property type="match status" value="1"/>
</dbReference>
<comment type="similarity">
    <text evidence="1">In the C-terminal section; belongs to the class-I pyridoxal-phosphate-dependent aminotransferase family.</text>
</comment>
<dbReference type="PANTHER" id="PTHR46577:SF1">
    <property type="entry name" value="HTH-TYPE TRANSCRIPTIONAL REGULATORY PROTEIN GABR"/>
    <property type="match status" value="1"/>
</dbReference>
<dbReference type="OrthoDB" id="199743at2"/>
<evidence type="ECO:0000256" key="2">
    <source>
        <dbReference type="ARBA" id="ARBA00022898"/>
    </source>
</evidence>
<dbReference type="InterPro" id="IPR036390">
    <property type="entry name" value="WH_DNA-bd_sf"/>
</dbReference>
<protein>
    <recommendedName>
        <fullName evidence="6">HTH gntR-type domain-containing protein</fullName>
    </recommendedName>
</protein>
<feature type="domain" description="HTH gntR-type" evidence="6">
    <location>
        <begin position="22"/>
        <end position="90"/>
    </location>
</feature>
<evidence type="ECO:0000256" key="3">
    <source>
        <dbReference type="ARBA" id="ARBA00023015"/>
    </source>
</evidence>
<evidence type="ECO:0000256" key="5">
    <source>
        <dbReference type="ARBA" id="ARBA00023163"/>
    </source>
</evidence>
<dbReference type="Pfam" id="PF00392">
    <property type="entry name" value="GntR"/>
    <property type="match status" value="1"/>
</dbReference>
<dbReference type="Proteomes" id="UP000066480">
    <property type="component" value="Chromosome"/>
</dbReference>
<dbReference type="SMART" id="SM00345">
    <property type="entry name" value="HTH_GNTR"/>
    <property type="match status" value="1"/>
</dbReference>
<dbReference type="InterPro" id="IPR004839">
    <property type="entry name" value="Aminotransferase_I/II_large"/>
</dbReference>
<dbReference type="EMBL" id="CP011112">
    <property type="protein sequence ID" value="AKU17053.1"/>
    <property type="molecule type" value="Genomic_DNA"/>
</dbReference>
<dbReference type="CDD" id="cd07377">
    <property type="entry name" value="WHTH_GntR"/>
    <property type="match status" value="1"/>
</dbReference>
<dbReference type="PRINTS" id="PR00035">
    <property type="entry name" value="HTHGNTR"/>
</dbReference>
<dbReference type="RefSeq" id="WP_083450221.1">
    <property type="nucleotide sequence ID" value="NZ_CP011112.1"/>
</dbReference>
<organism evidence="7 8">
    <name type="scientific">Luteipulveratus mongoliensis</name>
    <dbReference type="NCBI Taxonomy" id="571913"/>
    <lineage>
        <taxon>Bacteria</taxon>
        <taxon>Bacillati</taxon>
        <taxon>Actinomycetota</taxon>
        <taxon>Actinomycetes</taxon>
        <taxon>Micrococcales</taxon>
        <taxon>Dermacoccaceae</taxon>
        <taxon>Luteipulveratus</taxon>
    </lineage>
</organism>
<dbReference type="GO" id="GO:0003700">
    <property type="term" value="F:DNA-binding transcription factor activity"/>
    <property type="evidence" value="ECO:0007669"/>
    <property type="project" value="InterPro"/>
</dbReference>
<dbReference type="InterPro" id="IPR051446">
    <property type="entry name" value="HTH_trans_reg/aminotransferase"/>
</dbReference>
<dbReference type="InterPro" id="IPR036388">
    <property type="entry name" value="WH-like_DNA-bd_sf"/>
</dbReference>
<name>A0A0K1JKD8_9MICO</name>
<reference evidence="7 8" key="1">
    <citation type="submission" date="2015-03" db="EMBL/GenBank/DDBJ databases">
        <title>Luteipulveratus halotolerans sp. nov., a novel actinobacterium (Dermacoccaceae) from Sarawak, Malaysia.</title>
        <authorList>
            <person name="Juboi H."/>
            <person name="Basik A."/>
            <person name="Shamsul S.S."/>
            <person name="Arnold P."/>
            <person name="Schmitt E.K."/>
            <person name="Sanglier J.-J."/>
            <person name="Yeo T."/>
        </authorList>
    </citation>
    <scope>NUCLEOTIDE SEQUENCE [LARGE SCALE GENOMIC DNA]</scope>
    <source>
        <strain evidence="7 8">MN07-A0370</strain>
    </source>
</reference>
<keyword evidence="5" id="KW-0804">Transcription</keyword>
<dbReference type="InterPro" id="IPR015421">
    <property type="entry name" value="PyrdxlP-dep_Trfase_major"/>
</dbReference>
<dbReference type="KEGG" id="lmoi:VV02_16250"/>
<dbReference type="SUPFAM" id="SSF53383">
    <property type="entry name" value="PLP-dependent transferases"/>
    <property type="match status" value="1"/>
</dbReference>
<dbReference type="PANTHER" id="PTHR46577">
    <property type="entry name" value="HTH-TYPE TRANSCRIPTIONAL REGULATORY PROTEIN GABR"/>
    <property type="match status" value="1"/>
</dbReference>
<evidence type="ECO:0000256" key="4">
    <source>
        <dbReference type="ARBA" id="ARBA00023125"/>
    </source>
</evidence>
<dbReference type="InterPro" id="IPR000524">
    <property type="entry name" value="Tscrpt_reg_HTH_GntR"/>
</dbReference>
<dbReference type="SUPFAM" id="SSF46785">
    <property type="entry name" value="Winged helix' DNA-binding domain"/>
    <property type="match status" value="1"/>
</dbReference>
<keyword evidence="3" id="KW-0805">Transcription regulation</keyword>